<feature type="non-terminal residue" evidence="2">
    <location>
        <position position="1"/>
    </location>
</feature>
<dbReference type="Proteomes" id="UP001177140">
    <property type="component" value="Unassembled WGS sequence"/>
</dbReference>
<evidence type="ECO:0000313" key="2">
    <source>
        <dbReference type="EMBL" id="MCL7029838.1"/>
    </source>
</evidence>
<comment type="caution">
    <text evidence="2">The sequence shown here is derived from an EMBL/GenBank/DDBJ whole genome shotgun (WGS) entry which is preliminary data.</text>
</comment>
<dbReference type="InterPro" id="IPR052800">
    <property type="entry name" value="DNA_Repair_Helicase_ZGRF1"/>
</dbReference>
<keyword evidence="3" id="KW-1185">Reference proteome</keyword>
<feature type="domain" description="5'-3' DNA helicase ZGRF1-like N-terminal" evidence="1">
    <location>
        <begin position="5"/>
        <end position="77"/>
    </location>
</feature>
<sequence length="110" mass="12488">MGDSKKWTVTYTKHLKQKRKVYQDGSLGVHGNKVLLYDDMGSVVSSRFLKKEEVINCGQTLLFDAYLVDVGDFERNHRDFNIQAKGFKKVDVGNTGASNDYLNALKNIKK</sequence>
<gene>
    <name evidence="2" type="ORF">MKW94_023363</name>
</gene>
<dbReference type="Pfam" id="PF10382">
    <property type="entry name" value="ZGRF1-like_N"/>
    <property type="match status" value="1"/>
</dbReference>
<dbReference type="InterPro" id="IPR018838">
    <property type="entry name" value="ZGRF1-like_N"/>
</dbReference>
<evidence type="ECO:0000259" key="1">
    <source>
        <dbReference type="Pfam" id="PF10382"/>
    </source>
</evidence>
<name>A0AA41V9R3_PAPNU</name>
<dbReference type="GO" id="GO:0035861">
    <property type="term" value="C:site of double-strand break"/>
    <property type="evidence" value="ECO:0007669"/>
    <property type="project" value="TreeGrafter"/>
</dbReference>
<protein>
    <recommendedName>
        <fullName evidence="1">5'-3' DNA helicase ZGRF1-like N-terminal domain-containing protein</fullName>
    </recommendedName>
</protein>
<organism evidence="2 3">
    <name type="scientific">Papaver nudicaule</name>
    <name type="common">Iceland poppy</name>
    <dbReference type="NCBI Taxonomy" id="74823"/>
    <lineage>
        <taxon>Eukaryota</taxon>
        <taxon>Viridiplantae</taxon>
        <taxon>Streptophyta</taxon>
        <taxon>Embryophyta</taxon>
        <taxon>Tracheophyta</taxon>
        <taxon>Spermatophyta</taxon>
        <taxon>Magnoliopsida</taxon>
        <taxon>Ranunculales</taxon>
        <taxon>Papaveraceae</taxon>
        <taxon>Papaveroideae</taxon>
        <taxon>Papaver</taxon>
    </lineage>
</organism>
<dbReference type="EMBL" id="JAJJMA010094695">
    <property type="protein sequence ID" value="MCL7029838.1"/>
    <property type="molecule type" value="Genomic_DNA"/>
</dbReference>
<dbReference type="GO" id="GO:0005634">
    <property type="term" value="C:nucleus"/>
    <property type="evidence" value="ECO:0007669"/>
    <property type="project" value="TreeGrafter"/>
</dbReference>
<reference evidence="2" key="1">
    <citation type="submission" date="2022-03" db="EMBL/GenBank/DDBJ databases">
        <title>A functionally conserved STORR gene fusion in Papaver species that diverged 16.8 million years ago.</title>
        <authorList>
            <person name="Catania T."/>
        </authorList>
    </citation>
    <scope>NUCLEOTIDE SEQUENCE</scope>
    <source>
        <strain evidence="2">S-191538</strain>
    </source>
</reference>
<dbReference type="AlphaFoldDB" id="A0AA41V9R3"/>
<accession>A0AA41V9R3</accession>
<proteinExistence type="predicted"/>
<evidence type="ECO:0000313" key="3">
    <source>
        <dbReference type="Proteomes" id="UP001177140"/>
    </source>
</evidence>
<dbReference type="GO" id="GO:0006302">
    <property type="term" value="P:double-strand break repair"/>
    <property type="evidence" value="ECO:0007669"/>
    <property type="project" value="TreeGrafter"/>
</dbReference>
<dbReference type="PANTHER" id="PTHR28535:SF1">
    <property type="entry name" value="PROTEIN ZGRF1"/>
    <property type="match status" value="1"/>
</dbReference>
<dbReference type="PANTHER" id="PTHR28535">
    <property type="entry name" value="ZINC FINGER GRF-TYPE CONTAINING 1"/>
    <property type="match status" value="1"/>
</dbReference>